<dbReference type="Gene3D" id="2.40.420.20">
    <property type="match status" value="1"/>
</dbReference>
<proteinExistence type="inferred from homology"/>
<dbReference type="Gene3D" id="1.10.287.470">
    <property type="entry name" value="Helix hairpin bin"/>
    <property type="match status" value="1"/>
</dbReference>
<comment type="similarity">
    <text evidence="1">Belongs to the membrane fusion protein (MFP) (TC 8.A.1) family.</text>
</comment>
<feature type="coiled-coil region" evidence="2">
    <location>
        <begin position="89"/>
        <end position="116"/>
    </location>
</feature>
<dbReference type="AlphaFoldDB" id="A0A162BA67"/>
<feature type="domain" description="Multidrug resistance protein MdtA-like C-terminal permuted SH3" evidence="4">
    <location>
        <begin position="276"/>
        <end position="334"/>
    </location>
</feature>
<dbReference type="EMBL" id="AUXX01000006">
    <property type="protein sequence ID" value="KZN69015.1"/>
    <property type="molecule type" value="Genomic_DNA"/>
</dbReference>
<evidence type="ECO:0000256" key="3">
    <source>
        <dbReference type="SAM" id="SignalP"/>
    </source>
</evidence>
<sequence length="346" mass="38712">MRFLSAFLLFIFTSHGVSANDSIKVKVEKAAVWEEGESQTVFCEVSTPMTYDVSSHAEAELVWVALEGKVVKKGDQVSIQDDYYLKNQLDILNISIANAISNYEFAEEEYQRLKSLSAETFVAISQLNEQKKLSEESRYMYERLSKEREALEHRIGKLVLTSPVDGTVGLVDVKLGENIDVGRKIVEVIPDSTKELKCKLPVTDLVALRSQVGGVEKAAFKLKDNIPVRYLRQKNLVNSIDQTVDVFLEIPNEYQANYVDGERTTVEFMSDNDGIVKIPTDAVVIKPEGSFAWVVQANSQVKKYAVEVLSSDPKDFIVRSDIEVGMPVVIRGKQNLSDGAVTFVEE</sequence>
<comment type="caution">
    <text evidence="5">The sequence shown here is derived from an EMBL/GenBank/DDBJ whole genome shotgun (WGS) entry which is preliminary data.</text>
</comment>
<dbReference type="PANTHER" id="PTHR30469:SF36">
    <property type="entry name" value="BLL3903 PROTEIN"/>
    <property type="match status" value="1"/>
</dbReference>
<keyword evidence="3" id="KW-0732">Signal</keyword>
<dbReference type="PATRIC" id="fig|1365257.3.peg.924"/>
<name>A0A162BA67_9GAMM</name>
<evidence type="ECO:0000313" key="5">
    <source>
        <dbReference type="EMBL" id="KZN69015.1"/>
    </source>
</evidence>
<dbReference type="GO" id="GO:0015562">
    <property type="term" value="F:efflux transmembrane transporter activity"/>
    <property type="evidence" value="ECO:0007669"/>
    <property type="project" value="TreeGrafter"/>
</dbReference>
<dbReference type="SUPFAM" id="SSF111369">
    <property type="entry name" value="HlyD-like secretion proteins"/>
    <property type="match status" value="1"/>
</dbReference>
<dbReference type="Pfam" id="PF25967">
    <property type="entry name" value="RND-MFP_C"/>
    <property type="match status" value="1"/>
</dbReference>
<gene>
    <name evidence="5" type="ORF">N478_12595</name>
</gene>
<keyword evidence="2" id="KW-0175">Coiled coil</keyword>
<dbReference type="PANTHER" id="PTHR30469">
    <property type="entry name" value="MULTIDRUG RESISTANCE PROTEIN MDTA"/>
    <property type="match status" value="1"/>
</dbReference>
<accession>A0A162BA67</accession>
<dbReference type="Proteomes" id="UP000076661">
    <property type="component" value="Unassembled WGS sequence"/>
</dbReference>
<dbReference type="NCBIfam" id="TIGR01730">
    <property type="entry name" value="RND_mfp"/>
    <property type="match status" value="1"/>
</dbReference>
<dbReference type="RefSeq" id="WP_063380173.1">
    <property type="nucleotide sequence ID" value="NZ_AUXX01000006.1"/>
</dbReference>
<evidence type="ECO:0000313" key="6">
    <source>
        <dbReference type="Proteomes" id="UP000076661"/>
    </source>
</evidence>
<reference evidence="5 6" key="1">
    <citation type="submission" date="2013-07" db="EMBL/GenBank/DDBJ databases">
        <title>Comparative Genomic and Metabolomic Analysis of Twelve Strains of Pseudoalteromonas luteoviolacea.</title>
        <authorList>
            <person name="Vynne N.G."/>
            <person name="Mansson M."/>
            <person name="Gram L."/>
        </authorList>
    </citation>
    <scope>NUCLEOTIDE SEQUENCE [LARGE SCALE GENOMIC DNA]</scope>
    <source>
        <strain evidence="5 6">S4060-1</strain>
    </source>
</reference>
<dbReference type="InterPro" id="IPR006143">
    <property type="entry name" value="RND_pump_MFP"/>
</dbReference>
<feature type="chain" id="PRO_5007831766" description="Multidrug resistance protein MdtA-like C-terminal permuted SH3 domain-containing protein" evidence="3">
    <location>
        <begin position="20"/>
        <end position="346"/>
    </location>
</feature>
<organism evidence="5 6">
    <name type="scientific">Pseudoalteromonas luteoviolacea S4060-1</name>
    <dbReference type="NCBI Taxonomy" id="1365257"/>
    <lineage>
        <taxon>Bacteria</taxon>
        <taxon>Pseudomonadati</taxon>
        <taxon>Pseudomonadota</taxon>
        <taxon>Gammaproteobacteria</taxon>
        <taxon>Alteromonadales</taxon>
        <taxon>Pseudoalteromonadaceae</taxon>
        <taxon>Pseudoalteromonas</taxon>
    </lineage>
</organism>
<dbReference type="Gene3D" id="2.40.50.100">
    <property type="match status" value="1"/>
</dbReference>
<evidence type="ECO:0000256" key="2">
    <source>
        <dbReference type="SAM" id="Coils"/>
    </source>
</evidence>
<evidence type="ECO:0000256" key="1">
    <source>
        <dbReference type="ARBA" id="ARBA00009477"/>
    </source>
</evidence>
<dbReference type="InterPro" id="IPR058627">
    <property type="entry name" value="MdtA-like_C"/>
</dbReference>
<protein>
    <recommendedName>
        <fullName evidence="4">Multidrug resistance protein MdtA-like C-terminal permuted SH3 domain-containing protein</fullName>
    </recommendedName>
</protein>
<dbReference type="Gene3D" id="2.40.30.170">
    <property type="match status" value="1"/>
</dbReference>
<dbReference type="GO" id="GO:1990281">
    <property type="term" value="C:efflux pump complex"/>
    <property type="evidence" value="ECO:0007669"/>
    <property type="project" value="TreeGrafter"/>
</dbReference>
<evidence type="ECO:0000259" key="4">
    <source>
        <dbReference type="Pfam" id="PF25967"/>
    </source>
</evidence>
<feature type="signal peptide" evidence="3">
    <location>
        <begin position="1"/>
        <end position="19"/>
    </location>
</feature>